<keyword evidence="1" id="KW-0812">Transmembrane</keyword>
<evidence type="ECO:0000313" key="3">
    <source>
        <dbReference type="EMBL" id="HGQ64343.1"/>
    </source>
</evidence>
<dbReference type="EMBL" id="DTBD01000025">
    <property type="protein sequence ID" value="HGQ64343.1"/>
    <property type="molecule type" value="Genomic_DNA"/>
</dbReference>
<feature type="transmembrane region" description="Helical" evidence="1">
    <location>
        <begin position="70"/>
        <end position="92"/>
    </location>
</feature>
<accession>A0A7C4NJK1</accession>
<evidence type="ECO:0000313" key="2">
    <source>
        <dbReference type="EMBL" id="HGQ35956.1"/>
    </source>
</evidence>
<evidence type="ECO:0000256" key="1">
    <source>
        <dbReference type="SAM" id="Phobius"/>
    </source>
</evidence>
<evidence type="ECO:0008006" key="4">
    <source>
        <dbReference type="Google" id="ProtNLM"/>
    </source>
</evidence>
<dbReference type="AlphaFoldDB" id="A0A7C4NJK1"/>
<feature type="transmembrane region" description="Helical" evidence="1">
    <location>
        <begin position="6"/>
        <end position="25"/>
    </location>
</feature>
<sequence>MTKAFIALALAIAFSLNSLTLYEMIKILKKYKVKGGSRLDRSLRKAHVSKKKLEIASTQVKRIRGRVFKITMYQFFMPMLTFLASIVVYTLVTSMLFPYENPLVIRLSRYCIAPIPIQFPENSSSCVMQITWLFFLVFLLYLPLFSYYSKKYLET</sequence>
<name>A0A7C4NJK1_9CREN</name>
<feature type="transmembrane region" description="Helical" evidence="1">
    <location>
        <begin position="130"/>
        <end position="148"/>
    </location>
</feature>
<comment type="caution">
    <text evidence="3">The sequence shown here is derived from an EMBL/GenBank/DDBJ whole genome shotgun (WGS) entry which is preliminary data.</text>
</comment>
<gene>
    <name evidence="3" type="ORF">ENU08_03775</name>
    <name evidence="2" type="ORF">ENU41_04685</name>
</gene>
<keyword evidence="1" id="KW-0472">Membrane</keyword>
<keyword evidence="1" id="KW-1133">Transmembrane helix</keyword>
<reference evidence="3" key="1">
    <citation type="journal article" date="2020" name="mSystems">
        <title>Genome- and Community-Level Interaction Insights into Carbon Utilization and Element Cycling Functions of Hydrothermarchaeota in Hydrothermal Sediment.</title>
        <authorList>
            <person name="Zhou Z."/>
            <person name="Liu Y."/>
            <person name="Xu W."/>
            <person name="Pan J."/>
            <person name="Luo Z.H."/>
            <person name="Li M."/>
        </authorList>
    </citation>
    <scope>NUCLEOTIDE SEQUENCE [LARGE SCALE GENOMIC DNA]</scope>
    <source>
        <strain evidence="3">SpSt-637</strain>
        <strain evidence="2">SpSt-667</strain>
    </source>
</reference>
<dbReference type="EMBL" id="DTCK01000034">
    <property type="protein sequence ID" value="HGQ35956.1"/>
    <property type="molecule type" value="Genomic_DNA"/>
</dbReference>
<protein>
    <recommendedName>
        <fullName evidence="4">DUF106 domain-containing protein</fullName>
    </recommendedName>
</protein>
<proteinExistence type="predicted"/>
<organism evidence="3">
    <name type="scientific">Ignisphaera aggregans</name>
    <dbReference type="NCBI Taxonomy" id="334771"/>
    <lineage>
        <taxon>Archaea</taxon>
        <taxon>Thermoproteota</taxon>
        <taxon>Thermoprotei</taxon>
        <taxon>Desulfurococcales</taxon>
        <taxon>Desulfurococcaceae</taxon>
        <taxon>Ignisphaera</taxon>
    </lineage>
</organism>